<evidence type="ECO:0000256" key="13">
    <source>
        <dbReference type="ARBA" id="ARBA00031669"/>
    </source>
</evidence>
<evidence type="ECO:0000256" key="6">
    <source>
        <dbReference type="ARBA" id="ARBA00022946"/>
    </source>
</evidence>
<keyword evidence="11" id="KW-0139">CF(1)</keyword>
<keyword evidence="9" id="KW-0496">Mitochondrion</keyword>
<dbReference type="HAMAP" id="MF_00530">
    <property type="entry name" value="ATP_synth_epsil_bac"/>
    <property type="match status" value="1"/>
</dbReference>
<dbReference type="Pfam" id="PF02823">
    <property type="entry name" value="ATP-synt_DE_N"/>
    <property type="match status" value="1"/>
</dbReference>
<evidence type="ECO:0000256" key="3">
    <source>
        <dbReference type="ARBA" id="ARBA00022448"/>
    </source>
</evidence>
<keyword evidence="4" id="KW-0375">Hydrogen ion transport</keyword>
<protein>
    <recommendedName>
        <fullName evidence="17">ATP synthase F(1) complex subunit delta, mitochondrial</fullName>
    </recommendedName>
    <alternativeName>
        <fullName evidence="14">ATP synthase F1 subunit delta</fullName>
    </alternativeName>
    <alternativeName>
        <fullName evidence="13">F-ATPase delta subunit</fullName>
    </alternativeName>
</protein>
<evidence type="ECO:0000256" key="15">
    <source>
        <dbReference type="ARBA" id="ARBA00056834"/>
    </source>
</evidence>
<evidence type="ECO:0000256" key="8">
    <source>
        <dbReference type="ARBA" id="ARBA00023065"/>
    </source>
</evidence>
<sequence>MASLVSRVPRLFQAVGRTLAAQATRGYADAAAPVGMSFTFGSPGAAFYNAATNVRQVDVPTFSGDIGILPSHVPTLAVLKPGRLSVYEDEGNVNHFVVSSGSVTVNEDSSVQILAEEACRLEDIDPGLARSGLEKAQQQLSAASTDAERTEAQVAIEFHEQVVKAIE</sequence>
<dbReference type="CDD" id="cd12152">
    <property type="entry name" value="F1-ATPase_delta"/>
    <property type="match status" value="1"/>
</dbReference>
<dbReference type="OrthoDB" id="270171at2759"/>
<dbReference type="FunFam" id="1.20.5.440:FF:000002">
    <property type="entry name" value="ATP synthase subunit delta, mitochondrial"/>
    <property type="match status" value="1"/>
</dbReference>
<evidence type="ECO:0000256" key="11">
    <source>
        <dbReference type="ARBA" id="ARBA00023196"/>
    </source>
</evidence>
<name>A0A6P5AV27_BRABE</name>
<keyword evidence="5" id="KW-0999">Mitochondrion inner membrane</keyword>
<feature type="domain" description="F1F0-ATP synthase delta subunit C-terminal" evidence="19">
    <location>
        <begin position="125"/>
        <end position="165"/>
    </location>
</feature>
<dbReference type="SUPFAM" id="SSF51344">
    <property type="entry name" value="Epsilon subunit of F1F0-ATP synthase N-terminal domain"/>
    <property type="match status" value="1"/>
</dbReference>
<reference evidence="21" key="1">
    <citation type="submission" date="2025-08" db="UniProtKB">
        <authorList>
            <consortium name="RefSeq"/>
        </authorList>
    </citation>
    <scope>IDENTIFICATION</scope>
    <source>
        <tissue evidence="21">Gonad</tissue>
    </source>
</reference>
<evidence type="ECO:0000256" key="2">
    <source>
        <dbReference type="ARBA" id="ARBA00005712"/>
    </source>
</evidence>
<feature type="domain" description="ATP synthase F1 complex delta/epsilon subunit N-terminal" evidence="18">
    <location>
        <begin position="42"/>
        <end position="118"/>
    </location>
</feature>
<evidence type="ECO:0000256" key="17">
    <source>
        <dbReference type="ARBA" id="ARBA00070799"/>
    </source>
</evidence>
<dbReference type="Proteomes" id="UP000515135">
    <property type="component" value="Unplaced"/>
</dbReference>
<dbReference type="InterPro" id="IPR001469">
    <property type="entry name" value="ATP_synth_F1_dsu/esu"/>
</dbReference>
<organism evidence="20 21">
    <name type="scientific">Branchiostoma belcheri</name>
    <name type="common">Amphioxus</name>
    <dbReference type="NCBI Taxonomy" id="7741"/>
    <lineage>
        <taxon>Eukaryota</taxon>
        <taxon>Metazoa</taxon>
        <taxon>Chordata</taxon>
        <taxon>Cephalochordata</taxon>
        <taxon>Leptocardii</taxon>
        <taxon>Amphioxiformes</taxon>
        <taxon>Branchiostomatidae</taxon>
        <taxon>Branchiostoma</taxon>
    </lineage>
</organism>
<evidence type="ECO:0000259" key="18">
    <source>
        <dbReference type="Pfam" id="PF02823"/>
    </source>
</evidence>
<dbReference type="SUPFAM" id="SSF46604">
    <property type="entry name" value="Epsilon subunit of F1F0-ATP synthase C-terminal domain"/>
    <property type="match status" value="1"/>
</dbReference>
<dbReference type="Gene3D" id="2.60.15.10">
    <property type="entry name" value="F0F1 ATP synthase delta/epsilon subunit, N-terminal"/>
    <property type="match status" value="1"/>
</dbReference>
<dbReference type="GO" id="GO:0046933">
    <property type="term" value="F:proton-transporting ATP synthase activity, rotational mechanism"/>
    <property type="evidence" value="ECO:0007669"/>
    <property type="project" value="InterPro"/>
</dbReference>
<comment type="subunit">
    <text evidence="16">Component of the ATP synthase complex composed at least of ATP5F1A/subunit alpha, ATP5F1B/subunit beta, ATP5MC1/subunit c (homooctomer), MT-ATP6/subunit a, MT-ATP8/subunit 8, ATP5ME/subunit e, ATP5MF/subunit f, ATP5MG/subunit g, ATP5MK/subunit k, ATP5MJ/subunit j, ATP5F1C/subunit gamma, ATP5F1D/subunit delta, ATP5F1E/subunit epsilon, ATP5PF/subunit F6, ATP5PB/subunit b, ATP5PD/subunit d, ATP5PO/subunit OSCP. ATP synthase complex consists of a soluble F(1) head domain (subunits alpha(3) and beta(3)) - the catalytic core - and a membrane F(0) domain - the membrane proton channel (subunits c, a, 8, e, f, g, k and j). These two domains are linked by a central stalk (subunits gamma, delta, and epsilon) rotating inside the F1 region and a stationary peripheral stalk (subunits F6, b, d, and OSCP). Component of a complex composed at least by ATPIF1, ATP5F1A, ATP5F1B, ATP5F1C AND ATP5F1E.</text>
</comment>
<dbReference type="GeneID" id="109486418"/>
<keyword evidence="20" id="KW-1185">Reference proteome</keyword>
<keyword evidence="6" id="KW-0809">Transit peptide</keyword>
<evidence type="ECO:0000256" key="4">
    <source>
        <dbReference type="ARBA" id="ARBA00022781"/>
    </source>
</evidence>
<dbReference type="AlphaFoldDB" id="A0A6P5AV27"/>
<dbReference type="InterPro" id="IPR036771">
    <property type="entry name" value="ATPsynth_dsu/esu_N"/>
</dbReference>
<gene>
    <name evidence="21" type="primary">LOC109486418</name>
</gene>
<dbReference type="FunFam" id="2.60.15.10:FF:000004">
    <property type="entry name" value="ATP synthase subunit delta, mitochondrial"/>
    <property type="match status" value="1"/>
</dbReference>
<evidence type="ECO:0000256" key="1">
    <source>
        <dbReference type="ARBA" id="ARBA00004273"/>
    </source>
</evidence>
<evidence type="ECO:0000313" key="21">
    <source>
        <dbReference type="RefSeq" id="XP_019645811.1"/>
    </source>
</evidence>
<dbReference type="Pfam" id="PF21335">
    <property type="entry name" value="ATPD_C_metazoa"/>
    <property type="match status" value="1"/>
</dbReference>
<dbReference type="InterPro" id="IPR020546">
    <property type="entry name" value="ATP_synth_F1_dsu/esu_N"/>
</dbReference>
<dbReference type="Gene3D" id="1.20.5.440">
    <property type="entry name" value="ATP synthase delta/epsilon subunit, C-terminal domain"/>
    <property type="match status" value="1"/>
</dbReference>
<accession>A0A6P5AV27</accession>
<dbReference type="NCBIfam" id="TIGR01216">
    <property type="entry name" value="ATP_synt_epsi"/>
    <property type="match status" value="1"/>
</dbReference>
<comment type="function">
    <text evidence="15">Subunit delta, of the mitochondrial membrane ATP synthase complex (F(1)F(0) ATP synthase or Complex V) that produces ATP from ADP in the presence of a proton gradient across the membrane which is generated by electron transport complexes of the respiratory chain. ATP synthase complex consist of a soluble F(1) head domain - the catalytic core - and a membrane F(1) domain - the membrane proton channel. These two domains are linked by a central stalk rotating inside the F(1) region and a stationary peripheral stalk. During catalysis, ATP synthesis in the catalytic domain of F(1) is coupled via a rotary mechanism of the central stalk subunits to proton translocation. In vivo, can only synthesize ATP although its ATP hydrolase activity can be activated artificially in vitro. With the central stalk subunit gamma, is essential for the biogenesis of F(1) catalytic part of the ATP synthase complex namely in the formation of F1 assembly intermediate.</text>
</comment>
<dbReference type="InterPro" id="IPR036794">
    <property type="entry name" value="ATP_F1_dsu/esu_C_sf"/>
</dbReference>
<proteinExistence type="inferred from homology"/>
<evidence type="ECO:0000256" key="12">
    <source>
        <dbReference type="ARBA" id="ARBA00023310"/>
    </source>
</evidence>
<keyword evidence="3" id="KW-0813">Transport</keyword>
<keyword evidence="12" id="KW-0066">ATP synthesis</keyword>
<dbReference type="InterPro" id="IPR048937">
    <property type="entry name" value="ATPD_C_metazoa"/>
</dbReference>
<evidence type="ECO:0000313" key="20">
    <source>
        <dbReference type="Proteomes" id="UP000515135"/>
    </source>
</evidence>
<evidence type="ECO:0000256" key="10">
    <source>
        <dbReference type="ARBA" id="ARBA00023136"/>
    </source>
</evidence>
<dbReference type="GO" id="GO:0045259">
    <property type="term" value="C:proton-transporting ATP synthase complex"/>
    <property type="evidence" value="ECO:0007669"/>
    <property type="project" value="UniProtKB-KW"/>
</dbReference>
<evidence type="ECO:0000256" key="9">
    <source>
        <dbReference type="ARBA" id="ARBA00023128"/>
    </source>
</evidence>
<keyword evidence="8" id="KW-0406">Ion transport</keyword>
<dbReference type="PANTHER" id="PTHR13822:SF7">
    <property type="entry name" value="ATP SYNTHASE SUBUNIT DELTA, MITOCHONDRIAL"/>
    <property type="match status" value="1"/>
</dbReference>
<comment type="similarity">
    <text evidence="2">Belongs to the ATPase epsilon chain family.</text>
</comment>
<evidence type="ECO:0000256" key="16">
    <source>
        <dbReference type="ARBA" id="ARBA00062932"/>
    </source>
</evidence>
<evidence type="ECO:0000256" key="7">
    <source>
        <dbReference type="ARBA" id="ARBA00022990"/>
    </source>
</evidence>
<comment type="subcellular location">
    <subcellularLocation>
        <location evidence="1">Mitochondrion inner membrane</location>
    </subcellularLocation>
</comment>
<dbReference type="PANTHER" id="PTHR13822">
    <property type="entry name" value="ATP SYNTHASE DELTA/EPSILON CHAIN"/>
    <property type="match status" value="1"/>
</dbReference>
<evidence type="ECO:0000256" key="5">
    <source>
        <dbReference type="ARBA" id="ARBA00022792"/>
    </source>
</evidence>
<dbReference type="GO" id="GO:0005743">
    <property type="term" value="C:mitochondrial inner membrane"/>
    <property type="evidence" value="ECO:0007669"/>
    <property type="project" value="UniProtKB-SubCell"/>
</dbReference>
<keyword evidence="10" id="KW-0472">Membrane</keyword>
<evidence type="ECO:0000259" key="19">
    <source>
        <dbReference type="Pfam" id="PF21335"/>
    </source>
</evidence>
<evidence type="ECO:0000256" key="14">
    <source>
        <dbReference type="ARBA" id="ARBA00032372"/>
    </source>
</evidence>
<keyword evidence="7" id="KW-0007">Acetylation</keyword>
<dbReference type="KEGG" id="bbel:109486418"/>
<dbReference type="RefSeq" id="XP_019645811.1">
    <property type="nucleotide sequence ID" value="XM_019790252.1"/>
</dbReference>